<keyword evidence="2" id="KW-1185">Reference proteome</keyword>
<evidence type="ECO:0000313" key="1">
    <source>
        <dbReference type="EMBL" id="KAJ7527060.1"/>
    </source>
</evidence>
<accession>A0ACC2BBD8</accession>
<proteinExistence type="predicted"/>
<dbReference type="EMBL" id="CM055107">
    <property type="protein sequence ID" value="KAJ7527060.1"/>
    <property type="molecule type" value="Genomic_DNA"/>
</dbReference>
<protein>
    <submittedName>
        <fullName evidence="1">Uncharacterized protein</fullName>
    </submittedName>
</protein>
<dbReference type="Proteomes" id="UP001162992">
    <property type="component" value="Chromosome 16"/>
</dbReference>
<name>A0ACC2BBD8_DIPCM</name>
<comment type="caution">
    <text evidence="1">The sequence shown here is derived from an EMBL/GenBank/DDBJ whole genome shotgun (WGS) entry which is preliminary data.</text>
</comment>
<sequence>MDKSKNKGDLREAGRKRLEEFRQRRLQKGNPAKVLAPTPKSSLEEEEEKASTDIRPPQQSGFSTESFASPTYFDQNTVVHGLSQEYDRKDPTQVNSDSIVSAHHHDEPRLYKDLESDRNTNPNTCTESLLEEHKELGKSMDSVSSLHFDYERVMAPTPTNLESSNNLDANILTFDTGIGPAHESSLVESGLNNKAENTLVDMRVTGFLNEEIKEGSVSQSADNATVLTASSGNDSGKNEAISHQLGYMEEGSSEFTTLGMSSERFSMGAEVDEIPNKLKEEEEVAQCTPLQRFEVPIEGKDSGGGHPEVESVVENLQELAKHDDTILHFKEHVGNLEEGENLSSELNAGVDLQQVLEENAQLTQDLGTSTKKNQTLQLKTQATGEDADQIGSFYGDKGPHFFSQQFKEALDCEIVLANTFQEARTNFQEKIVQDGLQQEESKQLLRSLQEERAKLFHELQQSSEKIESSHLEKERVAIELMEMRQNYLTVTKEKEKVCCDLTLMEKSMKDLAVENSELDLKYQKLNDQLEESQHKESHLYSELNLAKQQLQEAIFDKEKLVYSFEECRQEMKKMTVHKEGLASALEHAEVHSNEVERENAGLLAILDEKEQLRKVSLLKQAELEELACKEAEQTSALKESLRHLEGVANENELLLSQLTEQLQNMGNEKAVLCNDLIQTRTEVEKLQHENAELKGSLLYLEESGTRNESCILQLEEELRKMESQNSQLDSDLKQTRIELQNVKDSNFELKNFLGDYRNTFVGMEEEKGKLLVDLQSLKEAKGELIFELQESKHQMCKNKEDADELLRKFMETKEQLNVVTNEKVSLVSRLEESQKQMEGEWLQHANELEASCAHAQDLETEKQMLLLTIEDLQVQDKTAAEEALLLKGQIEDLRHQLQEGLSSRAGLSSARETSRQQIMELSSKLTDLSSQINDNSKEKQDLEFKLETLQKHIEEERLQNSGEIESLSSHLLELETERQTLLGSSENLDLRLKDLTEEIVVLHSQIESLRQQQQELSDHKAVLLSTLETSREQILELTTNLAETSDQLRNVRNENGILVGQLEALEKQIEEQKLHHESEVETMNVQSQSLESERELPSESSEISKLQSEDIVEERVLGHSQIQDVRELVTVPDDRASLLCALDISKQELMDLSSKFAEMKDELETVTREKKVLISELEALQLELKVDRILETSEIEAKHMHVQKLEPENQLLLGSLEASSLQERDMAEESMNLHGQVKDLRQKLQEMSDGRANLFTALETSRVQLLNLEEEKSTSLKKTEQLLQDSNEQKFHLLMKLEAINQDMLTLNANFMHVTQELECCRQLADERNMEKKRLAEELESSLLGLKLLTTQKESLLFELDGSKEQLRSLRSEKDDAFEKVEKLKSRVLMEEEENGHLQCESRHLQSQVQALEEEIVKLKSEMSLLEQDLQVSRQDNLHLEGQLQSVSGVLIQQSVETEVTKAQLTADLELSRESLRELASRSAAETAELLAQIKELQRDARDQNIKDADQVLQLRAHLDAYAKASCDVLPTDSGRVAVSNKLDSSNQLASGVAKLVKVFEERASSSGNDPHASDSEQSSHVSAIGPLPSETVAGKVMAGDLLLKSEHVLRADLESALQRLHQVENERGELVLALSRLEVFAASQLQLNKELTDKVVLLTKEHHRCVQASSHQTPLQIGSQNSCETMQNMALEKAGKVGSLNNEALNQGLTDKVGLLDNGIDSLDEQARHDTDAKTGWIKMLKMKAADSAALQSLNRVQLEQILFTVNQYLSERLQMLDRVCDNLVNELGHLSTDRTEKNSGTFSLSEPHVKWKKVTELAHCTCYNTKILLEHIEYLQTFYSQYMTQFQRAENENAIVQAHSKQLKDEADADKKEKMMLASNLQELSERCSTLLEEFFQHYAHLASMMGGSMLWKEQSNFITENLGKLKDRCTTINNQISESKAENSALQSDISGLQGQTAELIFFLDEVVQQNQQFQLLTKGIQDEFTSLQQRREVSDESCGQHGGSVGWHEDEPKHSSLQVTQVISCNKEGAPFPAEVRSHDEIEDVGQSHQNVDVETILKLLDAIHESIKGESARLHPDSLISKYLEASMPALCEKYKAVIFDIDELMARLAFSAKDHGPSSIEMLRLTPSEHMTVQYMTDKRNFEEVELASVGEKLEKAASMTSDDCNTEDLLKQLKNLTDDLNLAITEKANLEFELNQMEQKLLSTREKLNLAISKGKGLVQQRDGLKHALMVKSEEFDSLKASYEKEMQAKDVSLQEMELELRKSEKAVEDGKALQAEQSLASTIHKHLENILAGITLPLELTDKDLTYRLDWLVNSYLKFQDLVTSAEQNLHRSEIAVNILNAELQESQDKMNILAEALAKQQQENELLLNKLQNISEELSNATEKSAHEKALLQTDADVLKKRFDEQALALENIKETYASLCSALDTLLEKLQTFHFEKFGEKTESGHCTDPVSRLEACIHMLLDKHKLTTEEFDELTQRTTAIVAETEQQRKEREANEQKQQQLMEKLALKDLELLDFSRKWEEAAMTMAYQEDEIQGFQLKLQRVREELHSASDERDRFQLESSETEQKLLSLKEKLSLAVKKGKGLAQQRDSLKQALVEKTAEIDLLVATYKKDIQEKDTLLDEYSTKIRNLAAYEVQSAKLEKELGLIKAVLVHIEHVFDDVDIPATFQLKNLVQKVQWVVQEQGKAQDELAVARKDIAKYKDSAASLTLELKDFQVRANLDASKYEEANNAHILTAKRFEEARDRAQEQVWKLNTENMFWKDAANAKIKEVETLQQSLIEAHDKGDLLVAELLQSTKASSELLEEKELLETTRSEARRQVDEAKKTIEVLRLQLDASLRCKVEAENDLSSSQAELLVIRKRMEIASQDLELKTLELKNLQTVFLNLEEYFANIFHLAENALTSNVNSISCIHHLSLDVLAQYKGWNVDQSGLISSGDDRKQLKDTDQPGYFHHEMTGSSVLATPFSRFSVLGREKGFSESENQELKQLEDQYLMWKKRIEELHFFFRQEISKLQQNLDKLFEIVKLDWEAVGHHEEAETSENVHQDAVKLQENILELQSQITSKETALLSVLAEKEHLECTVSAFERALSEKDEQYSKLKDSLVNAENIMRDFAMKASTSESRILDLEKLVTKWENEYKLAHNKLQTAEENEAHFRSTREELASLQIVLSSKNKELERQALAILDAKEHMGVLTMQVKELEDIIEQKQMSVVNLEASRSKAAAKLTATLNRFSELWQQCEGLLAEVEKLHHSLEIRDNDLSQLKQENAKADSEIHSLQDMLESKNSEIFQLKSQLNEILIRLGAAESALSAPTETREKVLDVVASFTPTIDWKEVIKLIDNIKEEVRDSRAHAEKKEAIMQELKKKLEVVQGDKAILQSTLNSKQMQLENFQNQYVSHPQRVVSGIEAAPPAEIEEVGHRGKAALHPGSSHIRGLRKPLQVAVDVDTESVWPQLDIDDKGHAFKPLMTSRFIPKATHILAERLDGLCVGGGKLLMRQPIARLGLSLYWISIHLWLLIIVSTAKF</sequence>
<organism evidence="1 2">
    <name type="scientific">Diphasiastrum complanatum</name>
    <name type="common">Issler's clubmoss</name>
    <name type="synonym">Lycopodium complanatum</name>
    <dbReference type="NCBI Taxonomy" id="34168"/>
    <lineage>
        <taxon>Eukaryota</taxon>
        <taxon>Viridiplantae</taxon>
        <taxon>Streptophyta</taxon>
        <taxon>Embryophyta</taxon>
        <taxon>Tracheophyta</taxon>
        <taxon>Lycopodiopsida</taxon>
        <taxon>Lycopodiales</taxon>
        <taxon>Lycopodiaceae</taxon>
        <taxon>Lycopodioideae</taxon>
        <taxon>Diphasiastrum</taxon>
    </lineage>
</organism>
<reference evidence="2" key="1">
    <citation type="journal article" date="2024" name="Proc. Natl. Acad. Sci. U.S.A.">
        <title>Extraordinary preservation of gene collinearity over three hundred million years revealed in homosporous lycophytes.</title>
        <authorList>
            <person name="Li C."/>
            <person name="Wickell D."/>
            <person name="Kuo L.Y."/>
            <person name="Chen X."/>
            <person name="Nie B."/>
            <person name="Liao X."/>
            <person name="Peng D."/>
            <person name="Ji J."/>
            <person name="Jenkins J."/>
            <person name="Williams M."/>
            <person name="Shu S."/>
            <person name="Plott C."/>
            <person name="Barry K."/>
            <person name="Rajasekar S."/>
            <person name="Grimwood J."/>
            <person name="Han X."/>
            <person name="Sun S."/>
            <person name="Hou Z."/>
            <person name="He W."/>
            <person name="Dai G."/>
            <person name="Sun C."/>
            <person name="Schmutz J."/>
            <person name="Leebens-Mack J.H."/>
            <person name="Li F.W."/>
            <person name="Wang L."/>
        </authorList>
    </citation>
    <scope>NUCLEOTIDE SEQUENCE [LARGE SCALE GENOMIC DNA]</scope>
    <source>
        <strain evidence="2">cv. PW_Plant_1</strain>
    </source>
</reference>
<evidence type="ECO:0000313" key="2">
    <source>
        <dbReference type="Proteomes" id="UP001162992"/>
    </source>
</evidence>
<gene>
    <name evidence="1" type="ORF">O6H91_16G034100</name>
</gene>